<protein>
    <recommendedName>
        <fullName evidence="2">Glycosyltransferase 2-like domain-containing protein</fullName>
    </recommendedName>
</protein>
<dbReference type="AlphaFoldDB" id="A0A6C0HE51"/>
<reference evidence="3" key="1">
    <citation type="journal article" date="2020" name="Nature">
        <title>Giant virus diversity and host interactions through global metagenomics.</title>
        <authorList>
            <person name="Schulz F."/>
            <person name="Roux S."/>
            <person name="Paez-Espino D."/>
            <person name="Jungbluth S."/>
            <person name="Walsh D.A."/>
            <person name="Denef V.J."/>
            <person name="McMahon K.D."/>
            <person name="Konstantinidis K.T."/>
            <person name="Eloe-Fadrosh E.A."/>
            <person name="Kyrpides N.C."/>
            <person name="Woyke T."/>
        </authorList>
    </citation>
    <scope>NUCLEOTIDE SEQUENCE</scope>
    <source>
        <strain evidence="3">GVMAG-M-3300023179-91</strain>
    </source>
</reference>
<dbReference type="PANTHER" id="PTHR22916">
    <property type="entry name" value="GLYCOSYLTRANSFERASE"/>
    <property type="match status" value="1"/>
</dbReference>
<keyword evidence="1" id="KW-0175">Coiled coil</keyword>
<evidence type="ECO:0000256" key="1">
    <source>
        <dbReference type="SAM" id="Coils"/>
    </source>
</evidence>
<dbReference type="SUPFAM" id="SSF53448">
    <property type="entry name" value="Nucleotide-diphospho-sugar transferases"/>
    <property type="match status" value="1"/>
</dbReference>
<proteinExistence type="predicted"/>
<accession>A0A6C0HE51</accession>
<dbReference type="InterPro" id="IPR001173">
    <property type="entry name" value="Glyco_trans_2-like"/>
</dbReference>
<dbReference type="CDD" id="cd00761">
    <property type="entry name" value="Glyco_tranf_GTA_type"/>
    <property type="match status" value="1"/>
</dbReference>
<feature type="domain" description="Glycosyltransferase 2-like" evidence="2">
    <location>
        <begin position="23"/>
        <end position="147"/>
    </location>
</feature>
<dbReference type="EMBL" id="MN739930">
    <property type="protein sequence ID" value="QHT78293.1"/>
    <property type="molecule type" value="Genomic_DNA"/>
</dbReference>
<dbReference type="Gene3D" id="3.90.550.10">
    <property type="entry name" value="Spore Coat Polysaccharide Biosynthesis Protein SpsA, Chain A"/>
    <property type="match status" value="1"/>
</dbReference>
<evidence type="ECO:0000259" key="2">
    <source>
        <dbReference type="Pfam" id="PF00535"/>
    </source>
</evidence>
<dbReference type="PANTHER" id="PTHR22916:SF71">
    <property type="entry name" value="GLYCOSYL TRANSFERASE"/>
    <property type="match status" value="1"/>
</dbReference>
<dbReference type="Pfam" id="PF00535">
    <property type="entry name" value="Glycos_transf_2"/>
    <property type="match status" value="1"/>
</dbReference>
<organism evidence="3">
    <name type="scientific">viral metagenome</name>
    <dbReference type="NCBI Taxonomy" id="1070528"/>
    <lineage>
        <taxon>unclassified sequences</taxon>
        <taxon>metagenomes</taxon>
        <taxon>organismal metagenomes</taxon>
    </lineage>
</organism>
<dbReference type="InterPro" id="IPR029044">
    <property type="entry name" value="Nucleotide-diphossugar_trans"/>
</dbReference>
<feature type="coiled-coil region" evidence="1">
    <location>
        <begin position="352"/>
        <end position="379"/>
    </location>
</feature>
<sequence>MGKKSKSKQNKRESKSPLLPFVSICTPTFNRRPFYKMAIQCFNHQTYPKDRMEWIIIDDGTDKIEDLVKDIPQVKYFKYDVKMNLGKKRNLMHDKSKGDIIVYMDDDDYYPPERVAHCVETLQKNPQAMVAGSSEMYIYFKHINKMYQFGPYGPNHATAATFAFRREYLKHSRYEDDAALAEERHFLKGYTTPFVQMDPLKTILVFSHIHNSFDKKKLLEEQGPNPFVKESAKTVEDFVKEHEIRDFFLNKIDDLLQNYEPGRPENKPEVLKQIQEITEKRKKMQEEHQRQQMMQQGQQQIVPITPDIIKQLQDQGAPPELIQQFIMQGGVPINGQQQQQHQEQQVINPQILQQYEVRFAEQQKLIQTLIKENVDLKERVSYFEKKMRSLIEAKIEEKKTAAVL</sequence>
<name>A0A6C0HE51_9ZZZZ</name>
<evidence type="ECO:0000313" key="3">
    <source>
        <dbReference type="EMBL" id="QHT78293.1"/>
    </source>
</evidence>
<feature type="coiled-coil region" evidence="1">
    <location>
        <begin position="267"/>
        <end position="294"/>
    </location>
</feature>